<feature type="region of interest" description="Disordered" evidence="1">
    <location>
        <begin position="68"/>
        <end position="129"/>
    </location>
</feature>
<evidence type="ECO:0000313" key="3">
    <source>
        <dbReference type="Proteomes" id="UP001279734"/>
    </source>
</evidence>
<organism evidence="2 3">
    <name type="scientific">Nepenthes gracilis</name>
    <name type="common">Slender pitcher plant</name>
    <dbReference type="NCBI Taxonomy" id="150966"/>
    <lineage>
        <taxon>Eukaryota</taxon>
        <taxon>Viridiplantae</taxon>
        <taxon>Streptophyta</taxon>
        <taxon>Embryophyta</taxon>
        <taxon>Tracheophyta</taxon>
        <taxon>Spermatophyta</taxon>
        <taxon>Magnoliopsida</taxon>
        <taxon>eudicotyledons</taxon>
        <taxon>Gunneridae</taxon>
        <taxon>Pentapetalae</taxon>
        <taxon>Caryophyllales</taxon>
        <taxon>Nepenthaceae</taxon>
        <taxon>Nepenthes</taxon>
    </lineage>
</organism>
<reference evidence="2" key="1">
    <citation type="submission" date="2023-05" db="EMBL/GenBank/DDBJ databases">
        <title>Nepenthes gracilis genome sequencing.</title>
        <authorList>
            <person name="Fukushima K."/>
        </authorList>
    </citation>
    <scope>NUCLEOTIDE SEQUENCE</scope>
    <source>
        <strain evidence="2">SING2019-196</strain>
    </source>
</reference>
<dbReference type="Proteomes" id="UP001279734">
    <property type="component" value="Unassembled WGS sequence"/>
</dbReference>
<dbReference type="EMBL" id="BSYO01000011">
    <property type="protein sequence ID" value="GMH11906.1"/>
    <property type="molecule type" value="Genomic_DNA"/>
</dbReference>
<comment type="caution">
    <text evidence="2">The sequence shown here is derived from an EMBL/GenBank/DDBJ whole genome shotgun (WGS) entry which is preliminary data.</text>
</comment>
<dbReference type="AlphaFoldDB" id="A0AAD3SKA8"/>
<proteinExistence type="predicted"/>
<gene>
    <name evidence="2" type="ORF">Nepgr_013747</name>
</gene>
<sequence length="129" mass="14103">MLLLTLFPTSPYLYFSPARRTTNGGVQCQVATGLVLYRSSFSFLIAHWFPSGLVRIKGHECFQGFQSTGSSCMEPQPIYNTGEGHTGNPETPQAYLRSTAPSQVQPNRHEMEHSHGPGNATAGQKVSCN</sequence>
<protein>
    <submittedName>
        <fullName evidence="2">Uncharacterized protein</fullName>
    </submittedName>
</protein>
<keyword evidence="3" id="KW-1185">Reference proteome</keyword>
<accession>A0AAD3SKA8</accession>
<name>A0AAD3SKA8_NEPGR</name>
<evidence type="ECO:0000256" key="1">
    <source>
        <dbReference type="SAM" id="MobiDB-lite"/>
    </source>
</evidence>
<evidence type="ECO:0000313" key="2">
    <source>
        <dbReference type="EMBL" id="GMH11906.1"/>
    </source>
</evidence>